<dbReference type="Gene3D" id="3.40.50.1820">
    <property type="entry name" value="alpha/beta hydrolase"/>
    <property type="match status" value="1"/>
</dbReference>
<comment type="caution">
    <text evidence="2">The sequence shown here is derived from an EMBL/GenBank/DDBJ whole genome shotgun (WGS) entry which is preliminary data.</text>
</comment>
<reference evidence="3" key="1">
    <citation type="journal article" date="2019" name="Int. J. Syst. Evol. Microbiol.">
        <title>The Global Catalogue of Microorganisms (GCM) 10K type strain sequencing project: providing services to taxonomists for standard genome sequencing and annotation.</title>
        <authorList>
            <consortium name="The Broad Institute Genomics Platform"/>
            <consortium name="The Broad Institute Genome Sequencing Center for Infectious Disease"/>
            <person name="Wu L."/>
            <person name="Ma J."/>
        </authorList>
    </citation>
    <scope>NUCLEOTIDE SEQUENCE [LARGE SCALE GENOMIC DNA]</scope>
    <source>
        <strain evidence="3">JCM 14319</strain>
    </source>
</reference>
<dbReference type="InterPro" id="IPR029058">
    <property type="entry name" value="AB_hydrolase_fold"/>
</dbReference>
<evidence type="ECO:0000259" key="1">
    <source>
        <dbReference type="Pfam" id="PF08386"/>
    </source>
</evidence>
<evidence type="ECO:0000313" key="3">
    <source>
        <dbReference type="Proteomes" id="UP001500506"/>
    </source>
</evidence>
<gene>
    <name evidence="2" type="ORF">GCM10009747_12090</name>
</gene>
<dbReference type="InterPro" id="IPR013595">
    <property type="entry name" value="Pept_S33_TAP-like_C"/>
</dbReference>
<dbReference type="Pfam" id="PF08386">
    <property type="entry name" value="Abhydrolase_4"/>
    <property type="match status" value="1"/>
</dbReference>
<organism evidence="2 3">
    <name type="scientific">Agromyces humatus</name>
    <dbReference type="NCBI Taxonomy" id="279573"/>
    <lineage>
        <taxon>Bacteria</taxon>
        <taxon>Bacillati</taxon>
        <taxon>Actinomycetota</taxon>
        <taxon>Actinomycetes</taxon>
        <taxon>Micrococcales</taxon>
        <taxon>Microbacteriaceae</taxon>
        <taxon>Agromyces</taxon>
    </lineage>
</organism>
<sequence>MEPGRLYDACAAQPECLAAFPEGIDEYVQVVNDLAANPRTIRVTDPGSGEDIDVIVDAYKLTYTVGFATLLGSTPKVPSMIHNLAVGDGSEAALEVLAGRFPPSFNSYGLQWGVVCSEMIGRGDLDVLQENGEIAWPGFPTAVTDMPAMFPWAFTDCAAWDVPAAPAQAAVAATSDIPVLLTSGAFDATAPPSYATHATQTLSNSQNLVFAGVGHSTSRWAPECFATVIAEFLDNPLDAVDQSCVDALTVAPFVVP</sequence>
<dbReference type="EMBL" id="BAAANH010000002">
    <property type="protein sequence ID" value="GAA1755480.1"/>
    <property type="molecule type" value="Genomic_DNA"/>
</dbReference>
<dbReference type="SUPFAM" id="SSF53474">
    <property type="entry name" value="alpha/beta-Hydrolases"/>
    <property type="match status" value="1"/>
</dbReference>
<proteinExistence type="predicted"/>
<dbReference type="Proteomes" id="UP001500506">
    <property type="component" value="Unassembled WGS sequence"/>
</dbReference>
<keyword evidence="3" id="KW-1185">Reference proteome</keyword>
<evidence type="ECO:0000313" key="2">
    <source>
        <dbReference type="EMBL" id="GAA1755480.1"/>
    </source>
</evidence>
<feature type="domain" description="Peptidase S33 tripeptidyl aminopeptidase-like C-terminal" evidence="1">
    <location>
        <begin position="152"/>
        <end position="244"/>
    </location>
</feature>
<protein>
    <recommendedName>
        <fullName evidence="1">Peptidase S33 tripeptidyl aminopeptidase-like C-terminal domain-containing protein</fullName>
    </recommendedName>
</protein>
<accession>A0ABP4WMR6</accession>
<dbReference type="RefSeq" id="WP_232497156.1">
    <property type="nucleotide sequence ID" value="NZ_BAAANH010000002.1"/>
</dbReference>
<name>A0ABP4WMR6_9MICO</name>